<evidence type="ECO:0000313" key="16">
    <source>
        <dbReference type="Proteomes" id="UP000070366"/>
    </source>
</evidence>
<evidence type="ECO:0000313" key="15">
    <source>
        <dbReference type="EMBL" id="KXK65258.1"/>
    </source>
</evidence>
<evidence type="ECO:0000256" key="11">
    <source>
        <dbReference type="RuleBase" id="RU004136"/>
    </source>
</evidence>
<accession>A0A136Q3I3</accession>
<comment type="similarity">
    <text evidence="10">Belongs to the MurCDEF family. MurF subfamily.</text>
</comment>
<dbReference type="EMBL" id="LSZW01000062">
    <property type="protein sequence ID" value="KXK65258.1"/>
    <property type="molecule type" value="Genomic_DNA"/>
</dbReference>
<dbReference type="SUPFAM" id="SSF53244">
    <property type="entry name" value="MurD-like peptide ligases, peptide-binding domain"/>
    <property type="match status" value="1"/>
</dbReference>
<comment type="caution">
    <text evidence="15">The sequence shown here is derived from an EMBL/GenBank/DDBJ whole genome shotgun (WGS) entry which is preliminary data.</text>
</comment>
<keyword evidence="7 10" id="KW-0573">Peptidoglycan synthesis</keyword>
<feature type="domain" description="Mur ligase N-terminal catalytic" evidence="12">
    <location>
        <begin position="28"/>
        <end position="78"/>
    </location>
</feature>
<feature type="domain" description="Mur ligase C-terminal" evidence="13">
    <location>
        <begin position="317"/>
        <end position="437"/>
    </location>
</feature>
<evidence type="ECO:0000256" key="6">
    <source>
        <dbReference type="ARBA" id="ARBA00022960"/>
    </source>
</evidence>
<comment type="subcellular location">
    <subcellularLocation>
        <location evidence="10 11">Cytoplasm</location>
    </subcellularLocation>
</comment>
<evidence type="ECO:0000256" key="1">
    <source>
        <dbReference type="ARBA" id="ARBA00022490"/>
    </source>
</evidence>
<gene>
    <name evidence="10" type="primary">murF</name>
    <name evidence="15" type="ORF">HMPREF3293_01847</name>
</gene>
<dbReference type="Pfam" id="PF01225">
    <property type="entry name" value="Mur_ligase"/>
    <property type="match status" value="1"/>
</dbReference>
<dbReference type="InterPro" id="IPR000713">
    <property type="entry name" value="Mur_ligase_N"/>
</dbReference>
<comment type="function">
    <text evidence="10 11">Involved in cell wall formation. Catalyzes the final step in the synthesis of UDP-N-acetylmuramoyl-pentapeptide, the precursor of murein.</text>
</comment>
<organism evidence="15 16">
    <name type="scientific">Christensenella minuta</name>
    <dbReference type="NCBI Taxonomy" id="626937"/>
    <lineage>
        <taxon>Bacteria</taxon>
        <taxon>Bacillati</taxon>
        <taxon>Bacillota</taxon>
        <taxon>Clostridia</taxon>
        <taxon>Christensenellales</taxon>
        <taxon>Christensenellaceae</taxon>
        <taxon>Christensenella</taxon>
    </lineage>
</organism>
<dbReference type="SUPFAM" id="SSF53623">
    <property type="entry name" value="MurD-like peptide ligases, catalytic domain"/>
    <property type="match status" value="1"/>
</dbReference>
<dbReference type="GO" id="GO:0005737">
    <property type="term" value="C:cytoplasm"/>
    <property type="evidence" value="ECO:0007669"/>
    <property type="project" value="UniProtKB-SubCell"/>
</dbReference>
<dbReference type="InterPro" id="IPR036615">
    <property type="entry name" value="Mur_ligase_C_dom_sf"/>
</dbReference>
<keyword evidence="5 10" id="KW-0067">ATP-binding</keyword>
<dbReference type="InterPro" id="IPR036565">
    <property type="entry name" value="Mur-like_cat_sf"/>
</dbReference>
<protein>
    <recommendedName>
        <fullName evidence="10 11">UDP-N-acetylmuramoyl-tripeptide--D-alanyl-D-alanine ligase</fullName>
        <ecNumber evidence="10 11">6.3.2.10</ecNumber>
    </recommendedName>
    <alternativeName>
        <fullName evidence="10">D-alanyl-D-alanine-adding enzyme</fullName>
    </alternativeName>
</protein>
<dbReference type="GO" id="GO:0008360">
    <property type="term" value="P:regulation of cell shape"/>
    <property type="evidence" value="ECO:0007669"/>
    <property type="project" value="UniProtKB-KW"/>
</dbReference>
<dbReference type="GO" id="GO:0005524">
    <property type="term" value="F:ATP binding"/>
    <property type="evidence" value="ECO:0007669"/>
    <property type="project" value="UniProtKB-UniRule"/>
</dbReference>
<keyword evidence="16" id="KW-1185">Reference proteome</keyword>
<dbReference type="KEGG" id="cmiu:B1H56_08890"/>
<evidence type="ECO:0000256" key="2">
    <source>
        <dbReference type="ARBA" id="ARBA00022598"/>
    </source>
</evidence>
<evidence type="ECO:0000256" key="4">
    <source>
        <dbReference type="ARBA" id="ARBA00022741"/>
    </source>
</evidence>
<dbReference type="GO" id="GO:0047480">
    <property type="term" value="F:UDP-N-acetylmuramoyl-tripeptide-D-alanyl-D-alanine ligase activity"/>
    <property type="evidence" value="ECO:0007669"/>
    <property type="project" value="UniProtKB-UniRule"/>
</dbReference>
<evidence type="ECO:0000256" key="7">
    <source>
        <dbReference type="ARBA" id="ARBA00022984"/>
    </source>
</evidence>
<dbReference type="NCBIfam" id="TIGR01143">
    <property type="entry name" value="murF"/>
    <property type="match status" value="1"/>
</dbReference>
<dbReference type="Gene3D" id="3.40.1190.10">
    <property type="entry name" value="Mur-like, catalytic domain"/>
    <property type="match status" value="1"/>
</dbReference>
<evidence type="ECO:0000259" key="12">
    <source>
        <dbReference type="Pfam" id="PF01225"/>
    </source>
</evidence>
<proteinExistence type="inferred from homology"/>
<dbReference type="GO" id="GO:0051301">
    <property type="term" value="P:cell division"/>
    <property type="evidence" value="ECO:0007669"/>
    <property type="project" value="UniProtKB-KW"/>
</dbReference>
<keyword evidence="1 10" id="KW-0963">Cytoplasm</keyword>
<dbReference type="PANTHER" id="PTHR43024:SF1">
    <property type="entry name" value="UDP-N-ACETYLMURAMOYL-TRIPEPTIDE--D-ALANYL-D-ALANINE LIGASE"/>
    <property type="match status" value="1"/>
</dbReference>
<dbReference type="SUPFAM" id="SSF63418">
    <property type="entry name" value="MurE/MurF N-terminal domain"/>
    <property type="match status" value="1"/>
</dbReference>
<dbReference type="Pfam" id="PF08245">
    <property type="entry name" value="Mur_ligase_M"/>
    <property type="match status" value="1"/>
</dbReference>
<dbReference type="Gene3D" id="3.40.1390.10">
    <property type="entry name" value="MurE/MurF, N-terminal domain"/>
    <property type="match status" value="1"/>
</dbReference>
<dbReference type="OrthoDB" id="9801978at2"/>
<evidence type="ECO:0000256" key="3">
    <source>
        <dbReference type="ARBA" id="ARBA00022618"/>
    </source>
</evidence>
<keyword evidence="2 10" id="KW-0436">Ligase</keyword>
<comment type="pathway">
    <text evidence="10 11">Cell wall biogenesis; peptidoglycan biosynthesis.</text>
</comment>
<dbReference type="InterPro" id="IPR004101">
    <property type="entry name" value="Mur_ligase_C"/>
</dbReference>
<dbReference type="EC" id="6.3.2.10" evidence="10 11"/>
<dbReference type="InterPro" id="IPR013221">
    <property type="entry name" value="Mur_ligase_cen"/>
</dbReference>
<evidence type="ECO:0000259" key="14">
    <source>
        <dbReference type="Pfam" id="PF08245"/>
    </source>
</evidence>
<dbReference type="AlphaFoldDB" id="A0A136Q3I3"/>
<keyword evidence="3 10" id="KW-0132">Cell division</keyword>
<dbReference type="HAMAP" id="MF_02019">
    <property type="entry name" value="MurF"/>
    <property type="match status" value="1"/>
</dbReference>
<keyword evidence="6 10" id="KW-0133">Cell shape</keyword>
<keyword evidence="9 10" id="KW-0961">Cell wall biogenesis/degradation</keyword>
<dbReference type="InterPro" id="IPR035911">
    <property type="entry name" value="MurE/MurF_N"/>
</dbReference>
<evidence type="ECO:0000259" key="13">
    <source>
        <dbReference type="Pfam" id="PF02875"/>
    </source>
</evidence>
<reference evidence="15 16" key="1">
    <citation type="submission" date="2016-02" db="EMBL/GenBank/DDBJ databases">
        <authorList>
            <person name="Wen L."/>
            <person name="He K."/>
            <person name="Yang H."/>
        </authorList>
    </citation>
    <scope>NUCLEOTIDE SEQUENCE [LARGE SCALE GENOMIC DNA]</scope>
    <source>
        <strain evidence="15 16">DSM 22607</strain>
    </source>
</reference>
<evidence type="ECO:0000256" key="10">
    <source>
        <dbReference type="HAMAP-Rule" id="MF_02019"/>
    </source>
</evidence>
<dbReference type="Gene3D" id="3.90.190.20">
    <property type="entry name" value="Mur ligase, C-terminal domain"/>
    <property type="match status" value="1"/>
</dbReference>
<dbReference type="Pfam" id="PF02875">
    <property type="entry name" value="Mur_ligase_C"/>
    <property type="match status" value="1"/>
</dbReference>
<keyword evidence="8 10" id="KW-0131">Cell cycle</keyword>
<dbReference type="GO" id="GO:0008766">
    <property type="term" value="F:UDP-N-acetylmuramoylalanyl-D-glutamyl-2,6-diaminopimelate-D-alanyl-D-alanine ligase activity"/>
    <property type="evidence" value="ECO:0007669"/>
    <property type="project" value="RHEA"/>
</dbReference>
<feature type="domain" description="Mur ligase central" evidence="14">
    <location>
        <begin position="109"/>
        <end position="294"/>
    </location>
</feature>
<dbReference type="UniPathway" id="UPA00219"/>
<dbReference type="InterPro" id="IPR051046">
    <property type="entry name" value="MurCDEF_CellWall_CoF430Synth"/>
</dbReference>
<dbReference type="GO" id="GO:0009252">
    <property type="term" value="P:peptidoglycan biosynthetic process"/>
    <property type="evidence" value="ECO:0007669"/>
    <property type="project" value="UniProtKB-UniRule"/>
</dbReference>
<sequence length="450" mass="48907">MKEFLLSQAVGAVHGTYHGDGAALLKRVRGVVIDNRKVEPDFLFVPIKGERFDGHDFIPSAYEAGALACITERELQTERPYILVKDSLSAFQSLAEFYKGLFDVKTIGITGSVGKTTTKELISSVLSQKYGVLKSEGNLNNQTGVPLTVFRLEDHHDVAVVEMGTNHFGEIRNLAKIARPDFCFLTNIGEAHIEHLGSKEGILKAKSEMLEYIKPDGRVFVNGDDPYLRTLKEARTDVTAFGKDPQNDIYAEKIKSKGLDGTDFVIHTPDTEFPAHVPSPGGHMVYNALAAAAAGLALGMGPDEIALGLAAYKTIAGRMCIETRNGITVLNDVYNANPGSMRAALDVLAYAEGGRVCVLGDMLELGEKAEQYHRELGAYAARRADRVLCVGTLAKHIYTGAKEAGAEAFCFGTQDELLAKIRGLVREGDAVLVKASRGMRLEKTVEFLLK</sequence>
<keyword evidence="4 10" id="KW-0547">Nucleotide-binding</keyword>
<evidence type="ECO:0000256" key="8">
    <source>
        <dbReference type="ARBA" id="ARBA00023306"/>
    </source>
</evidence>
<name>A0A136Q3I3_9FIRM</name>
<dbReference type="InterPro" id="IPR005863">
    <property type="entry name" value="UDP-N-AcMur_synth"/>
</dbReference>
<feature type="binding site" evidence="10">
    <location>
        <begin position="111"/>
        <end position="117"/>
    </location>
    <ligand>
        <name>ATP</name>
        <dbReference type="ChEBI" id="CHEBI:30616"/>
    </ligand>
</feature>
<evidence type="ECO:0000256" key="5">
    <source>
        <dbReference type="ARBA" id="ARBA00022840"/>
    </source>
</evidence>
<evidence type="ECO:0000256" key="9">
    <source>
        <dbReference type="ARBA" id="ARBA00023316"/>
    </source>
</evidence>
<dbReference type="Proteomes" id="UP000070366">
    <property type="component" value="Unassembled WGS sequence"/>
</dbReference>
<dbReference type="RefSeq" id="WP_066522489.1">
    <property type="nucleotide sequence ID" value="NZ_CABMOF010000008.1"/>
</dbReference>
<dbReference type="GO" id="GO:0071555">
    <property type="term" value="P:cell wall organization"/>
    <property type="evidence" value="ECO:0007669"/>
    <property type="project" value="UniProtKB-KW"/>
</dbReference>
<dbReference type="PATRIC" id="fig|626937.4.peg.1825"/>
<comment type="catalytic activity">
    <reaction evidence="10 11">
        <text>D-alanyl-D-alanine + UDP-N-acetyl-alpha-D-muramoyl-L-alanyl-gamma-D-glutamyl-meso-2,6-diaminopimelate + ATP = UDP-N-acetyl-alpha-D-muramoyl-L-alanyl-gamma-D-glutamyl-meso-2,6-diaminopimeloyl-D-alanyl-D-alanine + ADP + phosphate + H(+)</text>
        <dbReference type="Rhea" id="RHEA:28374"/>
        <dbReference type="ChEBI" id="CHEBI:15378"/>
        <dbReference type="ChEBI" id="CHEBI:30616"/>
        <dbReference type="ChEBI" id="CHEBI:43474"/>
        <dbReference type="ChEBI" id="CHEBI:57822"/>
        <dbReference type="ChEBI" id="CHEBI:61386"/>
        <dbReference type="ChEBI" id="CHEBI:83905"/>
        <dbReference type="ChEBI" id="CHEBI:456216"/>
        <dbReference type="EC" id="6.3.2.10"/>
    </reaction>
</comment>
<dbReference type="PANTHER" id="PTHR43024">
    <property type="entry name" value="UDP-N-ACETYLMURAMOYL-TRIPEPTIDE--D-ALANYL-D-ALANINE LIGASE"/>
    <property type="match status" value="1"/>
</dbReference>
<dbReference type="STRING" id="626937.HMPREF3293_01847"/>